<accession>A0A1N6XPK1</accession>
<dbReference type="AlphaFoldDB" id="A0A1N6XPK1"/>
<sequence length="244" mass="27872">MSNVSARIKSIAVCHEGLFLADSCPTTTCDTNAGNVQCLCWFKLIGYPVFRDAKKMQFPLTETIERTTHLIQSMMGFWKEAHGWAPIEAAELLNKSMLEWQSSLAEQLSAWCGNLSDGQLILAWANLGALVEGQMKLLLSVYYKEYLSDAHAIKKKNGHTEDPDGVTLEPLIIFFRQKIWSPEENWEPWVRMVQQRRNAIHAFKAKTIGTTDELHAALGTLLEFVRFINGRLPYPDQYYVPREY</sequence>
<evidence type="ECO:0000313" key="1">
    <source>
        <dbReference type="EMBL" id="SIR04197.1"/>
    </source>
</evidence>
<dbReference type="Proteomes" id="UP000185841">
    <property type="component" value="Unassembled WGS sequence"/>
</dbReference>
<evidence type="ECO:0000313" key="2">
    <source>
        <dbReference type="Proteomes" id="UP000185841"/>
    </source>
</evidence>
<dbReference type="EMBL" id="FTMP01000014">
    <property type="protein sequence ID" value="SIR04197.1"/>
    <property type="molecule type" value="Genomic_DNA"/>
</dbReference>
<name>A0A1N6XPK1_AQUAC</name>
<dbReference type="RefSeq" id="WP_254843418.1">
    <property type="nucleotide sequence ID" value="NZ_FTMP01000014.1"/>
</dbReference>
<organism evidence="1 2">
    <name type="scientific">Aquipseudomonas alcaligenes</name>
    <name type="common">Pseudomonas alcaligenes</name>
    <dbReference type="NCBI Taxonomy" id="43263"/>
    <lineage>
        <taxon>Bacteria</taxon>
        <taxon>Pseudomonadati</taxon>
        <taxon>Pseudomonadota</taxon>
        <taxon>Gammaproteobacteria</taxon>
        <taxon>Pseudomonadales</taxon>
        <taxon>Pseudomonadaceae</taxon>
        <taxon>Aquipseudomonas</taxon>
    </lineage>
</organism>
<reference evidence="1 2" key="1">
    <citation type="submission" date="2017-01" db="EMBL/GenBank/DDBJ databases">
        <authorList>
            <person name="Mah S.A."/>
            <person name="Swanson W.J."/>
            <person name="Moy G.W."/>
            <person name="Vacquier V.D."/>
        </authorList>
    </citation>
    <scope>NUCLEOTIDE SEQUENCE [LARGE SCALE GENOMIC DNA]</scope>
    <source>
        <strain evidence="1 2">RU36E</strain>
    </source>
</reference>
<proteinExistence type="predicted"/>
<gene>
    <name evidence="1" type="ORF">SAMN05878282_1147</name>
</gene>
<protein>
    <submittedName>
        <fullName evidence="1">Uncharacterized protein</fullName>
    </submittedName>
</protein>